<dbReference type="PANTHER" id="PTHR46245">
    <property type="entry name" value="B3 DOMAIN-CONTAINING PROTEIN OS07G0563300"/>
    <property type="match status" value="1"/>
</dbReference>
<dbReference type="Gene3D" id="2.40.330.10">
    <property type="entry name" value="DNA-binding pseudobarrel domain"/>
    <property type="match status" value="1"/>
</dbReference>
<feature type="region of interest" description="Disordered" evidence="6">
    <location>
        <begin position="1"/>
        <end position="21"/>
    </location>
</feature>
<keyword evidence="9" id="KW-1185">Reference proteome</keyword>
<name>A0A022QY63_ERYGU</name>
<accession>A0A022QY63</accession>
<reference evidence="8 9" key="1">
    <citation type="journal article" date="2013" name="Proc. Natl. Acad. Sci. U.S.A.">
        <title>Fine-scale variation in meiotic recombination in Mimulus inferred from population shotgun sequencing.</title>
        <authorList>
            <person name="Hellsten U."/>
            <person name="Wright K.M."/>
            <person name="Jenkins J."/>
            <person name="Shu S."/>
            <person name="Yuan Y."/>
            <person name="Wessler S.R."/>
            <person name="Schmutz J."/>
            <person name="Willis J.H."/>
            <person name="Rokhsar D.S."/>
        </authorList>
    </citation>
    <scope>NUCLEOTIDE SEQUENCE [LARGE SCALE GENOMIC DNA]</scope>
    <source>
        <strain evidence="9">cv. DUN x IM62</strain>
    </source>
</reference>
<dbReference type="PROSITE" id="PS50863">
    <property type="entry name" value="B3"/>
    <property type="match status" value="1"/>
</dbReference>
<dbReference type="OMA" id="FCETFHA"/>
<dbReference type="PANTHER" id="PTHR46245:SF19">
    <property type="entry name" value="TF-B3 DOMAIN-CONTAINING PROTEIN"/>
    <property type="match status" value="1"/>
</dbReference>
<feature type="compositionally biased region" description="Low complexity" evidence="6">
    <location>
        <begin position="9"/>
        <end position="19"/>
    </location>
</feature>
<dbReference type="KEGG" id="egt:105961978"/>
<keyword evidence="4" id="KW-0804">Transcription</keyword>
<dbReference type="CDD" id="cd10017">
    <property type="entry name" value="B3_DNA"/>
    <property type="match status" value="1"/>
</dbReference>
<evidence type="ECO:0000256" key="2">
    <source>
        <dbReference type="ARBA" id="ARBA00023015"/>
    </source>
</evidence>
<evidence type="ECO:0000259" key="7">
    <source>
        <dbReference type="PROSITE" id="PS50863"/>
    </source>
</evidence>
<evidence type="ECO:0000256" key="4">
    <source>
        <dbReference type="ARBA" id="ARBA00023163"/>
    </source>
</evidence>
<evidence type="ECO:0000256" key="6">
    <source>
        <dbReference type="SAM" id="MobiDB-lite"/>
    </source>
</evidence>
<dbReference type="AlphaFoldDB" id="A0A022QY63"/>
<dbReference type="Proteomes" id="UP000030748">
    <property type="component" value="Unassembled WGS sequence"/>
</dbReference>
<dbReference type="Pfam" id="PF02362">
    <property type="entry name" value="B3"/>
    <property type="match status" value="1"/>
</dbReference>
<gene>
    <name evidence="8" type="ORF">MIMGU_mgv1a011866mg</name>
</gene>
<dbReference type="eggNOG" id="ENOG502QPW7">
    <property type="taxonomic scope" value="Eukaryota"/>
</dbReference>
<dbReference type="EMBL" id="KI630752">
    <property type="protein sequence ID" value="EYU33557.1"/>
    <property type="molecule type" value="Genomic_DNA"/>
</dbReference>
<feature type="domain" description="TF-B3" evidence="7">
    <location>
        <begin position="159"/>
        <end position="260"/>
    </location>
</feature>
<evidence type="ECO:0000256" key="3">
    <source>
        <dbReference type="ARBA" id="ARBA00023125"/>
    </source>
</evidence>
<dbReference type="PhylomeDB" id="A0A022QY63"/>
<comment type="subcellular location">
    <subcellularLocation>
        <location evidence="1">Nucleus</location>
    </subcellularLocation>
</comment>
<organism evidence="8 9">
    <name type="scientific">Erythranthe guttata</name>
    <name type="common">Yellow monkey flower</name>
    <name type="synonym">Mimulus guttatus</name>
    <dbReference type="NCBI Taxonomy" id="4155"/>
    <lineage>
        <taxon>Eukaryota</taxon>
        <taxon>Viridiplantae</taxon>
        <taxon>Streptophyta</taxon>
        <taxon>Embryophyta</taxon>
        <taxon>Tracheophyta</taxon>
        <taxon>Spermatophyta</taxon>
        <taxon>Magnoliopsida</taxon>
        <taxon>eudicotyledons</taxon>
        <taxon>Gunneridae</taxon>
        <taxon>Pentapetalae</taxon>
        <taxon>asterids</taxon>
        <taxon>lamiids</taxon>
        <taxon>Lamiales</taxon>
        <taxon>Phrymaceae</taxon>
        <taxon>Erythranthe</taxon>
    </lineage>
</organism>
<dbReference type="InterPro" id="IPR057743">
    <property type="entry name" value="Zfn_VAL1-3_N"/>
</dbReference>
<keyword evidence="3" id="KW-0238">DNA-binding</keyword>
<protein>
    <recommendedName>
        <fullName evidence="7">TF-B3 domain-containing protein</fullName>
    </recommendedName>
</protein>
<evidence type="ECO:0000256" key="5">
    <source>
        <dbReference type="ARBA" id="ARBA00023242"/>
    </source>
</evidence>
<dbReference type="SUPFAM" id="SSF101936">
    <property type="entry name" value="DNA-binding pseudobarrel domain"/>
    <property type="match status" value="1"/>
</dbReference>
<dbReference type="OrthoDB" id="757982at2759"/>
<sequence>MASSSRMPSCFHCHSSSSSTPDHFRNGWRLRSGHHAQLCPPCASLYEEGRFCEAFHKNDPGWRDCNSCGKMVHCGCIVSFNNHLILDCGGINCMECSRLNFLLERNRCISLEPEIRAKESYQESFSQAPVDSQYCPRVTDAELQQVSRNPKATVTPLFEKVLSESDADLKFARLVVPKRCAEAFFPDISDLRGLRIKIQDIEGNEWQFHYRYWLDCGSRVYVLEGLRDHIVSKKWQPGDTVTFYRVEPGGKVVMGLRKTSAGPQIPRI</sequence>
<evidence type="ECO:0000313" key="9">
    <source>
        <dbReference type="Proteomes" id="UP000030748"/>
    </source>
</evidence>
<dbReference type="InterPro" id="IPR003340">
    <property type="entry name" value="B3_DNA-bd"/>
</dbReference>
<dbReference type="SMART" id="SM01019">
    <property type="entry name" value="B3"/>
    <property type="match status" value="1"/>
</dbReference>
<evidence type="ECO:0000256" key="1">
    <source>
        <dbReference type="ARBA" id="ARBA00004123"/>
    </source>
</evidence>
<keyword evidence="5" id="KW-0539">Nucleus</keyword>
<evidence type="ECO:0000313" key="8">
    <source>
        <dbReference type="EMBL" id="EYU33557.1"/>
    </source>
</evidence>
<dbReference type="GO" id="GO:0005634">
    <property type="term" value="C:nucleus"/>
    <property type="evidence" value="ECO:0007669"/>
    <property type="project" value="UniProtKB-SubCell"/>
</dbReference>
<dbReference type="InterPro" id="IPR015300">
    <property type="entry name" value="DNA-bd_pseudobarrel_sf"/>
</dbReference>
<dbReference type="GO" id="GO:0003677">
    <property type="term" value="F:DNA binding"/>
    <property type="evidence" value="ECO:0007669"/>
    <property type="project" value="UniProtKB-KW"/>
</dbReference>
<keyword evidence="2" id="KW-0805">Transcription regulation</keyword>
<proteinExistence type="predicted"/>
<dbReference type="Pfam" id="PF25813">
    <property type="entry name" value="zf_VAL1_N"/>
    <property type="match status" value="1"/>
</dbReference>